<evidence type="ECO:0000256" key="3">
    <source>
        <dbReference type="ARBA" id="ARBA00022840"/>
    </source>
</evidence>
<dbReference type="Pfam" id="PF00012">
    <property type="entry name" value="HSP70"/>
    <property type="match status" value="2"/>
</dbReference>
<dbReference type="FunFam" id="3.90.640.10:FF:000003">
    <property type="entry name" value="Molecular chaperone DnaK"/>
    <property type="match status" value="1"/>
</dbReference>
<comment type="caution">
    <text evidence="4">The sequence shown here is derived from an EMBL/GenBank/DDBJ whole genome shotgun (WGS) entry which is preliminary data.</text>
</comment>
<evidence type="ECO:0000256" key="2">
    <source>
        <dbReference type="ARBA" id="ARBA00022741"/>
    </source>
</evidence>
<evidence type="ECO:0000313" key="5">
    <source>
        <dbReference type="Proteomes" id="UP000708208"/>
    </source>
</evidence>
<dbReference type="PROSITE" id="PS01036">
    <property type="entry name" value="HSP70_3"/>
    <property type="match status" value="1"/>
</dbReference>
<reference evidence="4" key="1">
    <citation type="submission" date="2021-06" db="EMBL/GenBank/DDBJ databases">
        <authorList>
            <person name="Hodson N. C."/>
            <person name="Mongue J. A."/>
            <person name="Jaron S. K."/>
        </authorList>
    </citation>
    <scope>NUCLEOTIDE SEQUENCE</scope>
</reference>
<dbReference type="PANTHER" id="PTHR19375">
    <property type="entry name" value="HEAT SHOCK PROTEIN 70KDA"/>
    <property type="match status" value="1"/>
</dbReference>
<dbReference type="Proteomes" id="UP000708208">
    <property type="component" value="Unassembled WGS sequence"/>
</dbReference>
<dbReference type="InterPro" id="IPR013126">
    <property type="entry name" value="Hsp_70_fam"/>
</dbReference>
<evidence type="ECO:0000256" key="1">
    <source>
        <dbReference type="ARBA" id="ARBA00007381"/>
    </source>
</evidence>
<name>A0A8J2KC77_9HEXA</name>
<organism evidence="4 5">
    <name type="scientific">Allacma fusca</name>
    <dbReference type="NCBI Taxonomy" id="39272"/>
    <lineage>
        <taxon>Eukaryota</taxon>
        <taxon>Metazoa</taxon>
        <taxon>Ecdysozoa</taxon>
        <taxon>Arthropoda</taxon>
        <taxon>Hexapoda</taxon>
        <taxon>Collembola</taxon>
        <taxon>Symphypleona</taxon>
        <taxon>Sminthuridae</taxon>
        <taxon>Allacma</taxon>
    </lineage>
</organism>
<dbReference type="AlphaFoldDB" id="A0A8J2KC77"/>
<gene>
    <name evidence="4" type="ORF">AFUS01_LOCUS13318</name>
</gene>
<dbReference type="OrthoDB" id="29851at2759"/>
<keyword evidence="2" id="KW-0547">Nucleotide-binding</keyword>
<dbReference type="GO" id="GO:0140662">
    <property type="term" value="F:ATP-dependent protein folding chaperone"/>
    <property type="evidence" value="ECO:0007669"/>
    <property type="project" value="InterPro"/>
</dbReference>
<keyword evidence="3" id="KW-0067">ATP-binding</keyword>
<dbReference type="GO" id="GO:0005524">
    <property type="term" value="F:ATP binding"/>
    <property type="evidence" value="ECO:0007669"/>
    <property type="project" value="UniProtKB-KW"/>
</dbReference>
<proteinExistence type="inferred from homology"/>
<protein>
    <recommendedName>
        <fullName evidence="6">Heat shock protein 70</fullName>
    </recommendedName>
</protein>
<keyword evidence="5" id="KW-1185">Reference proteome</keyword>
<comment type="similarity">
    <text evidence="1">Belongs to the heat shock protein 70 family.</text>
</comment>
<dbReference type="InterPro" id="IPR018181">
    <property type="entry name" value="Heat_shock_70_CS"/>
</dbReference>
<sequence>MGRGRNSWNPEEKRSAAERLRRIRSVCEKQKRLLSSSTSATIIIDRIDESYDLNEQFTRKEFEDLNMANFKKCIEITAGVISDAKMKMEDIEDIVLIGGSTRIPKIRELLTKYFGGKALNSTVNADEAVAFGAAVQAALECGKRDEASKNVWVSDVTPFSLGTDVSDGTLSGEEAIAKDNNKLGEFQLSDIPSARSGKEPLAVTMKIDSEGILHVTAVCVSTGGTNAIKIEAHKGRMSKQEIASAKTATESISW</sequence>
<accession>A0A8J2KC77</accession>
<evidence type="ECO:0000313" key="4">
    <source>
        <dbReference type="EMBL" id="CAG7724285.1"/>
    </source>
</evidence>
<evidence type="ECO:0008006" key="6">
    <source>
        <dbReference type="Google" id="ProtNLM"/>
    </source>
</evidence>
<dbReference type="EMBL" id="CAJVCH010107905">
    <property type="protein sequence ID" value="CAG7724285.1"/>
    <property type="molecule type" value="Genomic_DNA"/>
</dbReference>